<organism evidence="3 4">
    <name type="scientific">Coptotermes formosanus</name>
    <name type="common">Formosan subterranean termite</name>
    <dbReference type="NCBI Taxonomy" id="36987"/>
    <lineage>
        <taxon>Eukaryota</taxon>
        <taxon>Metazoa</taxon>
        <taxon>Ecdysozoa</taxon>
        <taxon>Arthropoda</taxon>
        <taxon>Hexapoda</taxon>
        <taxon>Insecta</taxon>
        <taxon>Pterygota</taxon>
        <taxon>Neoptera</taxon>
        <taxon>Polyneoptera</taxon>
        <taxon>Dictyoptera</taxon>
        <taxon>Blattodea</taxon>
        <taxon>Blattoidea</taxon>
        <taxon>Termitoidae</taxon>
        <taxon>Rhinotermitidae</taxon>
        <taxon>Coptotermes</taxon>
    </lineage>
</organism>
<dbReference type="PANTHER" id="PTHR31402">
    <property type="entry name" value="UPF0711 PROTEIN C18ORF21"/>
    <property type="match status" value="1"/>
</dbReference>
<protein>
    <submittedName>
        <fullName evidence="3">Uncharacterized protein</fullName>
    </submittedName>
</protein>
<keyword evidence="4" id="KW-1185">Reference proteome</keyword>
<feature type="compositionally biased region" description="Polar residues" evidence="2">
    <location>
        <begin position="197"/>
        <end position="207"/>
    </location>
</feature>
<feature type="region of interest" description="Disordered" evidence="2">
    <location>
        <begin position="180"/>
        <end position="221"/>
    </location>
</feature>
<dbReference type="Proteomes" id="UP000502823">
    <property type="component" value="Unassembled WGS sequence"/>
</dbReference>
<evidence type="ECO:0000313" key="3">
    <source>
        <dbReference type="EMBL" id="GFG34759.1"/>
    </source>
</evidence>
<reference evidence="4" key="1">
    <citation type="submission" date="2020-01" db="EMBL/GenBank/DDBJ databases">
        <title>Draft genome sequence of the Termite Coptotermes fromosanus.</title>
        <authorList>
            <person name="Itakura S."/>
            <person name="Yosikawa Y."/>
            <person name="Umezawa K."/>
        </authorList>
    </citation>
    <scope>NUCLEOTIDE SEQUENCE [LARGE SCALE GENOMIC DNA]</scope>
</reference>
<proteinExistence type="inferred from homology"/>
<gene>
    <name evidence="3" type="ORF">Cfor_04638</name>
</gene>
<evidence type="ECO:0000313" key="4">
    <source>
        <dbReference type="Proteomes" id="UP000502823"/>
    </source>
</evidence>
<dbReference type="InParanoid" id="A0A6L2PQ60"/>
<dbReference type="InterPro" id="IPR029779">
    <property type="entry name" value="Rmp24-like"/>
</dbReference>
<comment type="similarity">
    <text evidence="1">Belongs to the UPF0711 family.</text>
</comment>
<accession>A0A6L2PQ60</accession>
<sequence>MDEKTAEFLWKASRLVSTTSVLQCHYLTKCRSLLQGSEDVDIPGKAFHKSAMCNFCSNLWIYGRCHVSVMPKKVPGKKIKKIIQKQELSQALRPFERKLFEKYVKEKDNKMVFKCLVCKNRTALAVKKPVRLKPVEVQSAIVETPMQNKKKKKKKKKDTYAGLNKAIILAHAPKREVSLLKGGRKNKKENKIADISHSVQPAVTSQEEQPHSRRRKRKGVENSDGLALLSVAGQKVLKLKSTVREQIAQAKQRVIASRKKNKEKMAENTTKKTKKCNALRNILATASGASQSTRPTLKEFLANLN</sequence>
<comment type="caution">
    <text evidence="3">The sequence shown here is derived from an EMBL/GenBank/DDBJ whole genome shotgun (WGS) entry which is preliminary data.</text>
</comment>
<dbReference type="Pfam" id="PF15719">
    <property type="entry name" value="Rmp24-like"/>
    <property type="match status" value="1"/>
</dbReference>
<dbReference type="AlphaFoldDB" id="A0A6L2PQ60"/>
<evidence type="ECO:0000256" key="2">
    <source>
        <dbReference type="SAM" id="MobiDB-lite"/>
    </source>
</evidence>
<dbReference type="PANTHER" id="PTHR31402:SF2">
    <property type="entry name" value="UPF0711 PROTEIN C18ORF21"/>
    <property type="match status" value="1"/>
</dbReference>
<evidence type="ECO:0000256" key="1">
    <source>
        <dbReference type="ARBA" id="ARBA00006160"/>
    </source>
</evidence>
<dbReference type="EMBL" id="BLKM01000502">
    <property type="protein sequence ID" value="GFG34759.1"/>
    <property type="molecule type" value="Genomic_DNA"/>
</dbReference>
<name>A0A6L2PQ60_COPFO</name>
<dbReference type="OrthoDB" id="8190480at2759"/>